<evidence type="ECO:0008006" key="3">
    <source>
        <dbReference type="Google" id="ProtNLM"/>
    </source>
</evidence>
<dbReference type="Proteomes" id="UP000661507">
    <property type="component" value="Unassembled WGS sequence"/>
</dbReference>
<organism evidence="1 2">
    <name type="scientific">Neoroseomonas lacus</name>
    <dbReference type="NCBI Taxonomy" id="287609"/>
    <lineage>
        <taxon>Bacteria</taxon>
        <taxon>Pseudomonadati</taxon>
        <taxon>Pseudomonadota</taxon>
        <taxon>Alphaproteobacteria</taxon>
        <taxon>Acetobacterales</taxon>
        <taxon>Acetobacteraceae</taxon>
        <taxon>Neoroseomonas</taxon>
    </lineage>
</organism>
<name>A0A917NNL0_9PROT</name>
<comment type="caution">
    <text evidence="1">The sequence shown here is derived from an EMBL/GenBank/DDBJ whole genome shotgun (WGS) entry which is preliminary data.</text>
</comment>
<keyword evidence="2" id="KW-1185">Reference proteome</keyword>
<reference evidence="1" key="1">
    <citation type="journal article" date="2014" name="Int. J. Syst. Evol. Microbiol.">
        <title>Complete genome sequence of Corynebacterium casei LMG S-19264T (=DSM 44701T), isolated from a smear-ripened cheese.</title>
        <authorList>
            <consortium name="US DOE Joint Genome Institute (JGI-PGF)"/>
            <person name="Walter F."/>
            <person name="Albersmeier A."/>
            <person name="Kalinowski J."/>
            <person name="Ruckert C."/>
        </authorList>
    </citation>
    <scope>NUCLEOTIDE SEQUENCE</scope>
    <source>
        <strain evidence="1">CGMCC 1.3617</strain>
    </source>
</reference>
<dbReference type="Gene3D" id="3.30.1580.10">
    <property type="entry name" value="Head-to-tail joining protein W"/>
    <property type="match status" value="1"/>
</dbReference>
<reference evidence="1" key="2">
    <citation type="submission" date="2020-09" db="EMBL/GenBank/DDBJ databases">
        <authorList>
            <person name="Sun Q."/>
            <person name="Zhou Y."/>
        </authorList>
    </citation>
    <scope>NUCLEOTIDE SEQUENCE</scope>
    <source>
        <strain evidence="1">CGMCC 1.3617</strain>
    </source>
</reference>
<sequence length="75" mass="8360">MADAATLQARLSEAETAYHRLLTGSKAEQVTYAAGQVSRSMKYTQANIDALRGYIADLRRELCLPSRRRAIGVRF</sequence>
<evidence type="ECO:0000313" key="2">
    <source>
        <dbReference type="Proteomes" id="UP000661507"/>
    </source>
</evidence>
<protein>
    <recommendedName>
        <fullName evidence="3">Phage tail protein</fullName>
    </recommendedName>
</protein>
<accession>A0A917NNL0</accession>
<dbReference type="Pfam" id="PF02831">
    <property type="entry name" value="gpW"/>
    <property type="match status" value="1"/>
</dbReference>
<dbReference type="RefSeq" id="WP_188967079.1">
    <property type="nucleotide sequence ID" value="NZ_BMKW01000005.1"/>
</dbReference>
<evidence type="ECO:0000313" key="1">
    <source>
        <dbReference type="EMBL" id="GGJ14112.1"/>
    </source>
</evidence>
<dbReference type="EMBL" id="BMKW01000005">
    <property type="protein sequence ID" value="GGJ14112.1"/>
    <property type="molecule type" value="Genomic_DNA"/>
</dbReference>
<proteinExistence type="predicted"/>
<dbReference type="InterPro" id="IPR036626">
    <property type="entry name" value="GpW_sf"/>
</dbReference>
<dbReference type="SUPFAM" id="SSF64210">
    <property type="entry name" value="Head-to-tail joining protein W, gpW"/>
    <property type="match status" value="1"/>
</dbReference>
<dbReference type="AlphaFoldDB" id="A0A917NNL0"/>
<dbReference type="GO" id="GO:0019058">
    <property type="term" value="P:viral life cycle"/>
    <property type="evidence" value="ECO:0007669"/>
    <property type="project" value="InterPro"/>
</dbReference>
<gene>
    <name evidence="1" type="ORF">GCM10011320_21730</name>
</gene>
<dbReference type="InterPro" id="IPR004174">
    <property type="entry name" value="GpW"/>
</dbReference>